<keyword evidence="3" id="KW-0813">Transport</keyword>
<evidence type="ECO:0000256" key="2">
    <source>
        <dbReference type="ARBA" id="ARBA00005695"/>
    </source>
</evidence>
<dbReference type="PIRSF" id="PIRSF002741">
    <property type="entry name" value="MppA"/>
    <property type="match status" value="1"/>
</dbReference>
<dbReference type="Proteomes" id="UP000463868">
    <property type="component" value="Chromosome"/>
</dbReference>
<dbReference type="Gene3D" id="3.40.190.10">
    <property type="entry name" value="Periplasmic binding protein-like II"/>
    <property type="match status" value="1"/>
</dbReference>
<dbReference type="InterPro" id="IPR000914">
    <property type="entry name" value="SBP_5_dom"/>
</dbReference>
<sequence>MKQSFIRSLKYHGLALCVGLTTTLATTVVIAKSPADPNKILRYVFPVAETGFDPAGVHDLYSAHVNASIFETLYTYDYLASPAKLVPRTAVALPEVSEDGLTYTIRIQKGIYFVDDPIFKGKKRELTSADYVYSFKRLLDPNLHSPNSWLLDGRIAGMDTVLKQAQKTGKFDYDQPVVGLQTPDRHTLVIRLTSPDQNFPMILAHQPAGAVSREVIEKYRNKSGFAMGHPVGTGPYMLARWTPGSRIVLKANPDFRSFVWNFKASSAEDQKIVQAMQGKLMPQIGVIDIQVMEEGQSRWLSFSKDEVDLFQLDGELTVQALQNGELKPELVKKGVQLSRIVDPSIDYHYWNMKNPVVGGLSKEKIALRRAMAMAFSADSYINILQKGDAQKLQALIPNGVVGYDPDYKSSIPYSVKAANLLLDRYQYRVGANGWRMQPDGKPLVIDMTISGSSLRSQQQAEFWKRILDSLKIQMTTKSLPFSEALKLEKQCKTMFKTSAWIADYPDADNFMQLFYGKNVHVSNNSCVQIPEFDRLYEQTQKMPPSPERDALYRKMSRILEVYMPAQVIGARYRNILAQPRVIGFKKHPILPAEWMYIDIDMKK</sequence>
<keyword evidence="4 5" id="KW-0732">Signal</keyword>
<dbReference type="PANTHER" id="PTHR30290:SF10">
    <property type="entry name" value="PERIPLASMIC OLIGOPEPTIDE-BINDING PROTEIN-RELATED"/>
    <property type="match status" value="1"/>
</dbReference>
<dbReference type="GO" id="GO:1904680">
    <property type="term" value="F:peptide transmembrane transporter activity"/>
    <property type="evidence" value="ECO:0007669"/>
    <property type="project" value="TreeGrafter"/>
</dbReference>
<dbReference type="SUPFAM" id="SSF53850">
    <property type="entry name" value="Periplasmic binding protein-like II"/>
    <property type="match status" value="1"/>
</dbReference>
<reference evidence="7 8" key="1">
    <citation type="submission" date="2018-08" db="EMBL/GenBank/DDBJ databases">
        <title>Analysis of the genomic diversity of Mexican Acinetobacter haemolyticus clinical isolates.</title>
        <authorList>
            <person name="Castro-Jaimes S."/>
            <person name="Cevallos M.A."/>
        </authorList>
    </citation>
    <scope>NUCLEOTIDE SEQUENCE [LARGE SCALE GENOMIC DNA]</scope>
    <source>
        <strain evidence="7 8">AN43</strain>
    </source>
</reference>
<evidence type="ECO:0000256" key="1">
    <source>
        <dbReference type="ARBA" id="ARBA00004196"/>
    </source>
</evidence>
<feature type="domain" description="Solute-binding protein family 5" evidence="6">
    <location>
        <begin position="84"/>
        <end position="518"/>
    </location>
</feature>
<accession>A0A857ILW1</accession>
<dbReference type="EMBL" id="CP031976">
    <property type="protein sequence ID" value="QHI14141.1"/>
    <property type="molecule type" value="Genomic_DNA"/>
</dbReference>
<evidence type="ECO:0000259" key="6">
    <source>
        <dbReference type="Pfam" id="PF00496"/>
    </source>
</evidence>
<dbReference type="InterPro" id="IPR039424">
    <property type="entry name" value="SBP_5"/>
</dbReference>
<dbReference type="Gene3D" id="3.10.105.10">
    <property type="entry name" value="Dipeptide-binding Protein, Domain 3"/>
    <property type="match status" value="1"/>
</dbReference>
<dbReference type="CDD" id="cd08505">
    <property type="entry name" value="PBP2_NikA_DppA_OppA_like_18"/>
    <property type="match status" value="1"/>
</dbReference>
<evidence type="ECO:0000313" key="8">
    <source>
        <dbReference type="Proteomes" id="UP000463868"/>
    </source>
</evidence>
<feature type="signal peptide" evidence="5">
    <location>
        <begin position="1"/>
        <end position="31"/>
    </location>
</feature>
<dbReference type="InterPro" id="IPR030678">
    <property type="entry name" value="Peptide/Ni-bd"/>
</dbReference>
<dbReference type="GO" id="GO:0030288">
    <property type="term" value="C:outer membrane-bounded periplasmic space"/>
    <property type="evidence" value="ECO:0007669"/>
    <property type="project" value="UniProtKB-ARBA"/>
</dbReference>
<gene>
    <name evidence="7" type="ORF">AhaeAN43_12595</name>
</gene>
<dbReference type="AlphaFoldDB" id="A0A857ILW1"/>
<feature type="chain" id="PRO_5032585821" evidence="5">
    <location>
        <begin position="32"/>
        <end position="603"/>
    </location>
</feature>
<comment type="subcellular location">
    <subcellularLocation>
        <location evidence="1">Cell envelope</location>
    </subcellularLocation>
</comment>
<name>A0A857ILW1_ACIHA</name>
<evidence type="ECO:0000256" key="5">
    <source>
        <dbReference type="SAM" id="SignalP"/>
    </source>
</evidence>
<evidence type="ECO:0000313" key="7">
    <source>
        <dbReference type="EMBL" id="QHI14141.1"/>
    </source>
</evidence>
<protein>
    <submittedName>
        <fullName evidence="7">Heme-binding protein</fullName>
    </submittedName>
</protein>
<evidence type="ECO:0000256" key="4">
    <source>
        <dbReference type="ARBA" id="ARBA00022729"/>
    </source>
</evidence>
<dbReference type="GO" id="GO:0015833">
    <property type="term" value="P:peptide transport"/>
    <property type="evidence" value="ECO:0007669"/>
    <property type="project" value="TreeGrafter"/>
</dbReference>
<evidence type="ECO:0000256" key="3">
    <source>
        <dbReference type="ARBA" id="ARBA00022448"/>
    </source>
</evidence>
<proteinExistence type="inferred from homology"/>
<dbReference type="PANTHER" id="PTHR30290">
    <property type="entry name" value="PERIPLASMIC BINDING COMPONENT OF ABC TRANSPORTER"/>
    <property type="match status" value="1"/>
</dbReference>
<dbReference type="RefSeq" id="WP_004638120.1">
    <property type="nucleotide sequence ID" value="NZ_CP031972.1"/>
</dbReference>
<dbReference type="Pfam" id="PF00496">
    <property type="entry name" value="SBP_bac_5"/>
    <property type="match status" value="1"/>
</dbReference>
<dbReference type="GO" id="GO:0043190">
    <property type="term" value="C:ATP-binding cassette (ABC) transporter complex"/>
    <property type="evidence" value="ECO:0007669"/>
    <property type="project" value="InterPro"/>
</dbReference>
<organism evidence="7 8">
    <name type="scientific">Acinetobacter haemolyticus</name>
    <dbReference type="NCBI Taxonomy" id="29430"/>
    <lineage>
        <taxon>Bacteria</taxon>
        <taxon>Pseudomonadati</taxon>
        <taxon>Pseudomonadota</taxon>
        <taxon>Gammaproteobacteria</taxon>
        <taxon>Moraxellales</taxon>
        <taxon>Moraxellaceae</taxon>
        <taxon>Acinetobacter</taxon>
    </lineage>
</organism>
<comment type="similarity">
    <text evidence="2">Belongs to the bacterial solute-binding protein 5 family.</text>
</comment>